<dbReference type="Gene3D" id="6.10.250.3280">
    <property type="match status" value="1"/>
</dbReference>
<gene>
    <name evidence="1" type="ORF">MNBD_GAMMA16-1702</name>
</gene>
<proteinExistence type="predicted"/>
<organism evidence="1">
    <name type="scientific">hydrothermal vent metagenome</name>
    <dbReference type="NCBI Taxonomy" id="652676"/>
    <lineage>
        <taxon>unclassified sequences</taxon>
        <taxon>metagenomes</taxon>
        <taxon>ecological metagenomes</taxon>
    </lineage>
</organism>
<reference evidence="1" key="1">
    <citation type="submission" date="2018-06" db="EMBL/GenBank/DDBJ databases">
        <authorList>
            <person name="Zhirakovskaya E."/>
        </authorList>
    </citation>
    <scope>NUCLEOTIDE SEQUENCE</scope>
</reference>
<evidence type="ECO:0000313" key="1">
    <source>
        <dbReference type="EMBL" id="VAW85916.1"/>
    </source>
</evidence>
<dbReference type="EMBL" id="UOFO01000083">
    <property type="protein sequence ID" value="VAW85916.1"/>
    <property type="molecule type" value="Genomic_DNA"/>
</dbReference>
<name>A0A3B0ZZA2_9ZZZZ</name>
<sequence length="109" mass="12717">MAQIPETGEDIPKWDVALEALTREECKKSGAALDMNDFKRLAQMHSIRFDDIMVTMFELVLNNKWSYQSSDKDHHRITQDEVNRLYVNGRLKNEDVATYTGQWKPTPDE</sequence>
<dbReference type="AlphaFoldDB" id="A0A3B0ZZA2"/>
<protein>
    <submittedName>
        <fullName evidence="1">Uncharacterized protein</fullName>
    </submittedName>
</protein>
<accession>A0A3B0ZZA2</accession>